<dbReference type="AlphaFoldDB" id="A0A0S6VZ30"/>
<feature type="region of interest" description="Disordered" evidence="1">
    <location>
        <begin position="56"/>
        <end position="80"/>
    </location>
</feature>
<evidence type="ECO:0000313" key="2">
    <source>
        <dbReference type="EMBL" id="GAK51057.1"/>
    </source>
</evidence>
<protein>
    <submittedName>
        <fullName evidence="2">Dehydrogenases with different specificities</fullName>
    </submittedName>
</protein>
<proteinExistence type="predicted"/>
<dbReference type="SUPFAM" id="SSF51735">
    <property type="entry name" value="NAD(P)-binding Rossmann-fold domains"/>
    <property type="match status" value="1"/>
</dbReference>
<name>A0A0S6VZ30_9BACT</name>
<evidence type="ECO:0000313" key="3">
    <source>
        <dbReference type="Proteomes" id="UP000030700"/>
    </source>
</evidence>
<dbReference type="Gene3D" id="3.40.50.720">
    <property type="entry name" value="NAD(P)-binding Rossmann-like Domain"/>
    <property type="match status" value="1"/>
</dbReference>
<keyword evidence="3" id="KW-1185">Reference proteome</keyword>
<organism evidence="2">
    <name type="scientific">Candidatus Moduliflexus flocculans</name>
    <dbReference type="NCBI Taxonomy" id="1499966"/>
    <lineage>
        <taxon>Bacteria</taxon>
        <taxon>Candidatus Moduliflexota</taxon>
        <taxon>Candidatus Moduliflexia</taxon>
        <taxon>Candidatus Moduliflexales</taxon>
        <taxon>Candidatus Moduliflexaceae</taxon>
    </lineage>
</organism>
<reference evidence="2" key="1">
    <citation type="journal article" date="2015" name="PeerJ">
        <title>First genomic representation of candidate bacterial phylum KSB3 points to enhanced environmental sensing as a trigger of wastewater bulking.</title>
        <authorList>
            <person name="Sekiguchi Y."/>
            <person name="Ohashi A."/>
            <person name="Parks D.H."/>
            <person name="Yamauchi T."/>
            <person name="Tyson G.W."/>
            <person name="Hugenholtz P."/>
        </authorList>
    </citation>
    <scope>NUCLEOTIDE SEQUENCE [LARGE SCALE GENOMIC DNA]</scope>
</reference>
<dbReference type="Proteomes" id="UP000030700">
    <property type="component" value="Unassembled WGS sequence"/>
</dbReference>
<evidence type="ECO:0000256" key="1">
    <source>
        <dbReference type="SAM" id="MobiDB-lite"/>
    </source>
</evidence>
<dbReference type="InterPro" id="IPR036291">
    <property type="entry name" value="NAD(P)-bd_dom_sf"/>
</dbReference>
<sequence>MCLLKNTVALVTGTSRKIGIGAGIARELARGEASVFITYSFPNVFRSLSPTPPRTGIPDRIASIRDSPPGRGKGWVETLC</sequence>
<gene>
    <name evidence="2" type="ORF">U14_02299</name>
</gene>
<dbReference type="EMBL" id="DF820456">
    <property type="protein sequence ID" value="GAK51057.1"/>
    <property type="molecule type" value="Genomic_DNA"/>
</dbReference>
<accession>A0A0S6VZ30</accession>
<dbReference type="HOGENOM" id="CLU_2582550_0_0_0"/>
<dbReference type="STRING" id="1499966.U14_02299"/>